<name>A0AAN6DYI8_9EURO</name>
<evidence type="ECO:0000256" key="1">
    <source>
        <dbReference type="SAM" id="MobiDB-lite"/>
    </source>
</evidence>
<organism evidence="2 3">
    <name type="scientific">Exophiala viscosa</name>
    <dbReference type="NCBI Taxonomy" id="2486360"/>
    <lineage>
        <taxon>Eukaryota</taxon>
        <taxon>Fungi</taxon>
        <taxon>Dikarya</taxon>
        <taxon>Ascomycota</taxon>
        <taxon>Pezizomycotina</taxon>
        <taxon>Eurotiomycetes</taxon>
        <taxon>Chaetothyriomycetidae</taxon>
        <taxon>Chaetothyriales</taxon>
        <taxon>Herpotrichiellaceae</taxon>
        <taxon>Exophiala</taxon>
    </lineage>
</organism>
<keyword evidence="3" id="KW-1185">Reference proteome</keyword>
<feature type="region of interest" description="Disordered" evidence="1">
    <location>
        <begin position="45"/>
        <end position="66"/>
    </location>
</feature>
<accession>A0AAN6DYI8</accession>
<feature type="compositionally biased region" description="Basic and acidic residues" evidence="1">
    <location>
        <begin position="293"/>
        <end position="313"/>
    </location>
</feature>
<feature type="compositionally biased region" description="Low complexity" evidence="1">
    <location>
        <begin position="177"/>
        <end position="186"/>
    </location>
</feature>
<evidence type="ECO:0000313" key="2">
    <source>
        <dbReference type="EMBL" id="KAI1614413.1"/>
    </source>
</evidence>
<dbReference type="AlphaFoldDB" id="A0AAN6DYI8"/>
<reference evidence="2" key="1">
    <citation type="journal article" date="2022" name="bioRxiv">
        <title>Deciphering the potential niche of two novel black yeast fungi from a biological soil crust based on their genomes, phenotypes, and melanin regulation.</title>
        <authorList>
            <consortium name="DOE Joint Genome Institute"/>
            <person name="Carr E.C."/>
            <person name="Barton Q."/>
            <person name="Grambo S."/>
            <person name="Sullivan M."/>
            <person name="Renfro C.M."/>
            <person name="Kuo A."/>
            <person name="Pangilinan J."/>
            <person name="Lipzen A."/>
            <person name="Keymanesh K."/>
            <person name="Savage E."/>
            <person name="Barry K."/>
            <person name="Grigoriev I.V."/>
            <person name="Riekhof W.R."/>
            <person name="Harris S.S."/>
        </authorList>
    </citation>
    <scope>NUCLEOTIDE SEQUENCE</scope>
    <source>
        <strain evidence="2">JF 03-4F</strain>
    </source>
</reference>
<feature type="compositionally biased region" description="Polar residues" evidence="1">
    <location>
        <begin position="248"/>
        <end position="262"/>
    </location>
</feature>
<comment type="caution">
    <text evidence="2">The sequence shown here is derived from an EMBL/GenBank/DDBJ whole genome shotgun (WGS) entry which is preliminary data.</text>
</comment>
<dbReference type="Proteomes" id="UP001203852">
    <property type="component" value="Unassembled WGS sequence"/>
</dbReference>
<feature type="region of interest" description="Disordered" evidence="1">
    <location>
        <begin position="177"/>
        <end position="313"/>
    </location>
</feature>
<evidence type="ECO:0000313" key="3">
    <source>
        <dbReference type="Proteomes" id="UP001203852"/>
    </source>
</evidence>
<gene>
    <name evidence="2" type="ORF">EDD36DRAFT_226300</name>
</gene>
<sequence>MGLTADPFYNRKPVPDELIRDVGVTSLSPDQEYWNRERKYSVTGGDIRKFSSSKKGGLEPQDDPYYGRKRISNAEIHDVGATGLTPEQEYLNRERKYSVTGVDVRKFSTSKKGGMEPANDPYYNRKKVSNAEISGVGQTDMTPAEQYEVRERKQSLFQLSDDPFAHLAGRNRTSISGVASGASAAASRRRSSAVAPDAHAPSASHTHSGYQGHMLAPIESRPEPQPFPGPSPVNFGDTGFGGPGRTGSISTSDTLTKRSTAASAEARPSTHSHATGSTNVGGHTAIYDAVTMGHDHNEQLGQDPDHIAPHEVR</sequence>
<feature type="compositionally biased region" description="Polar residues" evidence="1">
    <location>
        <begin position="269"/>
        <end position="281"/>
    </location>
</feature>
<protein>
    <submittedName>
        <fullName evidence="2">Uncharacterized protein</fullName>
    </submittedName>
</protein>
<proteinExistence type="predicted"/>
<dbReference type="EMBL" id="MU404353">
    <property type="protein sequence ID" value="KAI1614413.1"/>
    <property type="molecule type" value="Genomic_DNA"/>
</dbReference>